<keyword evidence="1" id="KW-0472">Membrane</keyword>
<dbReference type="Gene3D" id="1.10.287.110">
    <property type="entry name" value="DnaJ domain"/>
    <property type="match status" value="1"/>
</dbReference>
<dbReference type="FunFam" id="1.10.287.110:FF:000080">
    <property type="entry name" value="NAD(P)H-quinone oxidoreductase subunit U chloroplastic"/>
    <property type="match status" value="1"/>
</dbReference>
<name>A0A2P6Q1L5_ROSCH</name>
<comment type="caution">
    <text evidence="2">The sequence shown here is derived from an EMBL/GenBank/DDBJ whole genome shotgun (WGS) entry which is preliminary data.</text>
</comment>
<dbReference type="AlphaFoldDB" id="A0A2P6Q1L5"/>
<dbReference type="PANTHER" id="PTHR47726">
    <property type="entry name" value="NAD(P)H-QUINONE OXIDOREDUCTASE SUBUNIT U, CHLOROPLASTIC"/>
    <property type="match status" value="1"/>
</dbReference>
<dbReference type="SUPFAM" id="SSF46565">
    <property type="entry name" value="Chaperone J-domain"/>
    <property type="match status" value="1"/>
</dbReference>
<keyword evidence="1" id="KW-1133">Transmembrane helix</keyword>
<accession>A0A2P6Q1L5</accession>
<gene>
    <name evidence="2" type="ORF">RchiOBHm_Chr6g0311651</name>
</gene>
<keyword evidence="1" id="KW-0812">Transmembrane</keyword>
<dbReference type="InterPro" id="IPR044199">
    <property type="entry name" value="NdhU_chloroplastic"/>
</dbReference>
<dbReference type="STRING" id="74649.A0A2P6Q1L5"/>
<protein>
    <submittedName>
        <fullName evidence="2">Putative DnaJ domain-containing protein</fullName>
    </submittedName>
</protein>
<dbReference type="Gramene" id="PRQ28029">
    <property type="protein sequence ID" value="PRQ28029"/>
    <property type="gene ID" value="RchiOBHm_Chr6g0311651"/>
</dbReference>
<reference evidence="2 3" key="1">
    <citation type="journal article" date="2018" name="Nat. Genet.">
        <title>The Rosa genome provides new insights in the design of modern roses.</title>
        <authorList>
            <person name="Bendahmane M."/>
        </authorList>
    </citation>
    <scope>NUCLEOTIDE SEQUENCE [LARGE SCALE GENOMIC DNA]</scope>
    <source>
        <strain evidence="3">cv. Old Blush</strain>
    </source>
</reference>
<dbReference type="PANTHER" id="PTHR47726:SF1">
    <property type="entry name" value="NAD(P)H-QUINONE OXIDOREDUCTASE SUBUNIT U, CHLOROPLASTIC"/>
    <property type="match status" value="1"/>
</dbReference>
<evidence type="ECO:0000256" key="1">
    <source>
        <dbReference type="SAM" id="Phobius"/>
    </source>
</evidence>
<organism evidence="2 3">
    <name type="scientific">Rosa chinensis</name>
    <name type="common">China rose</name>
    <dbReference type="NCBI Taxonomy" id="74649"/>
    <lineage>
        <taxon>Eukaryota</taxon>
        <taxon>Viridiplantae</taxon>
        <taxon>Streptophyta</taxon>
        <taxon>Embryophyta</taxon>
        <taxon>Tracheophyta</taxon>
        <taxon>Spermatophyta</taxon>
        <taxon>Magnoliopsida</taxon>
        <taxon>eudicotyledons</taxon>
        <taxon>Gunneridae</taxon>
        <taxon>Pentapetalae</taxon>
        <taxon>rosids</taxon>
        <taxon>fabids</taxon>
        <taxon>Rosales</taxon>
        <taxon>Rosaceae</taxon>
        <taxon>Rosoideae</taxon>
        <taxon>Rosoideae incertae sedis</taxon>
        <taxon>Rosa</taxon>
    </lineage>
</organism>
<evidence type="ECO:0000313" key="2">
    <source>
        <dbReference type="EMBL" id="PRQ28029.1"/>
    </source>
</evidence>
<sequence length="222" mass="24499">MPMAVSSSTSTVYIAQKSFPIPTPKNGFAFSNSMAIRFAPKPRRFCIRSSSDVSAAETASATENDESSIEVPKEPPSLISALNVERALRGIPITDVNHYGRLGLQRGCPSDQILAAYKTKLDELKSQGLEEEELNKKLEPLKESYTILSSADEKRLYDWSLGRSAKPDTYLWPFEVETTRATPDTPPPVMEPEDFGPTRLVGYIGLGWIIVSFILSIALNRG</sequence>
<evidence type="ECO:0000313" key="3">
    <source>
        <dbReference type="Proteomes" id="UP000238479"/>
    </source>
</evidence>
<dbReference type="EMBL" id="PDCK01000044">
    <property type="protein sequence ID" value="PRQ28029.1"/>
    <property type="molecule type" value="Genomic_DNA"/>
</dbReference>
<proteinExistence type="predicted"/>
<dbReference type="Proteomes" id="UP000238479">
    <property type="component" value="Chromosome 6"/>
</dbReference>
<keyword evidence="3" id="KW-1185">Reference proteome</keyword>
<dbReference type="GO" id="GO:0010598">
    <property type="term" value="C:NAD(P)H dehydrogenase complex (plastoquinone)"/>
    <property type="evidence" value="ECO:0007669"/>
    <property type="project" value="InterPro"/>
</dbReference>
<dbReference type="InterPro" id="IPR036869">
    <property type="entry name" value="J_dom_sf"/>
</dbReference>
<feature type="transmembrane region" description="Helical" evidence="1">
    <location>
        <begin position="200"/>
        <end position="219"/>
    </location>
</feature>
<dbReference type="OMA" id="LWPFEVD"/>
<dbReference type="GO" id="GO:0009535">
    <property type="term" value="C:chloroplast thylakoid membrane"/>
    <property type="evidence" value="ECO:0007669"/>
    <property type="project" value="InterPro"/>
</dbReference>
<dbReference type="OrthoDB" id="2013770at2759"/>